<feature type="transmembrane region" description="Helical" evidence="1">
    <location>
        <begin position="6"/>
        <end position="28"/>
    </location>
</feature>
<dbReference type="AlphaFoldDB" id="A0A0F9Q7F9"/>
<comment type="caution">
    <text evidence="2">The sequence shown here is derived from an EMBL/GenBank/DDBJ whole genome shotgun (WGS) entry which is preliminary data.</text>
</comment>
<organism evidence="2">
    <name type="scientific">marine sediment metagenome</name>
    <dbReference type="NCBI Taxonomy" id="412755"/>
    <lineage>
        <taxon>unclassified sequences</taxon>
        <taxon>metagenomes</taxon>
        <taxon>ecological metagenomes</taxon>
    </lineage>
</organism>
<keyword evidence="1" id="KW-1133">Transmembrane helix</keyword>
<keyword evidence="1" id="KW-0812">Transmembrane</keyword>
<gene>
    <name evidence="2" type="ORF">LCGC14_1129410</name>
</gene>
<evidence type="ECO:0000313" key="2">
    <source>
        <dbReference type="EMBL" id="KKN01283.1"/>
    </source>
</evidence>
<reference evidence="2" key="1">
    <citation type="journal article" date="2015" name="Nature">
        <title>Complex archaea that bridge the gap between prokaryotes and eukaryotes.</title>
        <authorList>
            <person name="Spang A."/>
            <person name="Saw J.H."/>
            <person name="Jorgensen S.L."/>
            <person name="Zaremba-Niedzwiedzka K."/>
            <person name="Martijn J."/>
            <person name="Lind A.E."/>
            <person name="van Eijk R."/>
            <person name="Schleper C."/>
            <person name="Guy L."/>
            <person name="Ettema T.J."/>
        </authorList>
    </citation>
    <scope>NUCLEOTIDE SEQUENCE</scope>
</reference>
<accession>A0A0F9Q7F9</accession>
<evidence type="ECO:0000256" key="1">
    <source>
        <dbReference type="SAM" id="Phobius"/>
    </source>
</evidence>
<name>A0A0F9Q7F9_9ZZZZ</name>
<dbReference type="EMBL" id="LAZR01005279">
    <property type="protein sequence ID" value="KKN01283.1"/>
    <property type="molecule type" value="Genomic_DNA"/>
</dbReference>
<sequence length="61" mass="6584">MIDLDVVYSPGFVLLAAGSLGATALGFVWSGNMGWERLPIWQLILIMGGELVACYYFASKA</sequence>
<protein>
    <submittedName>
        <fullName evidence="2">Uncharacterized protein</fullName>
    </submittedName>
</protein>
<proteinExistence type="predicted"/>
<keyword evidence="1" id="KW-0472">Membrane</keyword>
<feature type="transmembrane region" description="Helical" evidence="1">
    <location>
        <begin position="40"/>
        <end position="58"/>
    </location>
</feature>